<evidence type="ECO:0000256" key="8">
    <source>
        <dbReference type="PIRNR" id="PIRNR003107"/>
    </source>
</evidence>
<evidence type="ECO:0000256" key="4">
    <source>
        <dbReference type="ARBA" id="ARBA00022448"/>
    </source>
</evidence>
<comment type="subcellular location">
    <subcellularLocation>
        <location evidence="1 8">Cytoplasm</location>
    </subcellularLocation>
</comment>
<evidence type="ECO:0000313" key="14">
    <source>
        <dbReference type="Proteomes" id="UP000230646"/>
    </source>
</evidence>
<evidence type="ECO:0000313" key="12">
    <source>
        <dbReference type="EMBL" id="PIY32900.1"/>
    </source>
</evidence>
<dbReference type="AlphaFoldDB" id="A0A1J5GBV4"/>
<sequence length="239" mass="27376">MIRKENVKEGKAYFNDELIDLKENLVKMSNLVEEAINVAIKSLVEQDIGLAVRVIENDDKIDQMELDIEEQCLQMIALRHPIAKNLRMIGCGYKTVSDLERVADHAVNIAKASQYLSTKPMVKPLIDIPRMAKIAQNMLKDALDAYFNGDVELAKEVWARDKTVDDLDKQIFRELLTFMMEDPRTISRAIHLIFVSNNIERIADHATNLAERVVYIINGERIKNYSESDKSDNQKAKNK</sequence>
<evidence type="ECO:0000256" key="1">
    <source>
        <dbReference type="ARBA" id="ARBA00004496"/>
    </source>
</evidence>
<reference evidence="11" key="2">
    <citation type="submission" date="2017-09" db="EMBL/GenBank/DDBJ databases">
        <title>Depth-based differentiation of microbial function through sediment-hosted aquifers and enrichment of novel symbionts in the deep terrestrial subsurface.</title>
        <authorList>
            <person name="Probst A.J."/>
            <person name="Ladd B."/>
            <person name="Jarett J.K."/>
            <person name="Geller-Mcgrath D.E."/>
            <person name="Sieber C.M.K."/>
            <person name="Emerson J.B."/>
            <person name="Anantharaman K."/>
            <person name="Thomas B.C."/>
            <person name="Malmstrom R."/>
            <person name="Stieglmeier M."/>
            <person name="Klingl A."/>
            <person name="Woyke T."/>
            <person name="Ryan C.M."/>
            <person name="Banfield J.F."/>
        </authorList>
    </citation>
    <scope>NUCLEOTIDE SEQUENCE</scope>
    <source>
        <strain evidence="11">CG_4_8_14_3_um_filter_34_18</strain>
    </source>
</reference>
<dbReference type="Proteomes" id="UP000231493">
    <property type="component" value="Unassembled WGS sequence"/>
</dbReference>
<dbReference type="GO" id="GO:0030643">
    <property type="term" value="P:intracellular phosphate ion homeostasis"/>
    <property type="evidence" value="ECO:0007669"/>
    <property type="project" value="InterPro"/>
</dbReference>
<feature type="domain" description="PhoU" evidence="9">
    <location>
        <begin position="128"/>
        <end position="213"/>
    </location>
</feature>
<dbReference type="EMBL" id="MNYY01000088">
    <property type="protein sequence ID" value="OIP70197.1"/>
    <property type="molecule type" value="Genomic_DNA"/>
</dbReference>
<dbReference type="EMBL" id="PFKO01000151">
    <property type="protein sequence ID" value="PIY32900.1"/>
    <property type="molecule type" value="Genomic_DNA"/>
</dbReference>
<comment type="similarity">
    <text evidence="2 8">Belongs to the PhoU family.</text>
</comment>
<dbReference type="NCBIfam" id="TIGR02135">
    <property type="entry name" value="phoU_full"/>
    <property type="match status" value="1"/>
</dbReference>
<evidence type="ECO:0000259" key="9">
    <source>
        <dbReference type="Pfam" id="PF01895"/>
    </source>
</evidence>
<dbReference type="InterPro" id="IPR038078">
    <property type="entry name" value="PhoU-like_sf"/>
</dbReference>
<evidence type="ECO:0000313" key="11">
    <source>
        <dbReference type="EMBL" id="PIX35311.1"/>
    </source>
</evidence>
<evidence type="ECO:0000256" key="5">
    <source>
        <dbReference type="ARBA" id="ARBA00022490"/>
    </source>
</evidence>
<evidence type="ECO:0000256" key="7">
    <source>
        <dbReference type="ARBA" id="ARBA00056181"/>
    </source>
</evidence>
<feature type="domain" description="PhoU" evidence="9">
    <location>
        <begin position="26"/>
        <end position="111"/>
    </location>
</feature>
<comment type="caution">
    <text evidence="10">The sequence shown here is derived from an EMBL/GenBank/DDBJ whole genome shotgun (WGS) entry which is preliminary data.</text>
</comment>
<reference evidence="14 15" key="3">
    <citation type="submission" date="2017-09" db="EMBL/GenBank/DDBJ databases">
        <title>Depth-based differentiation of microbial function through sediment-hosted aquifers and enrichment of novel symbionts in the deep terrestrial subsurface.</title>
        <authorList>
            <person name="Probst A.J."/>
            <person name="Ladd B."/>
            <person name="Jarett J.K."/>
            <person name="Geller-Mcgrath D.E."/>
            <person name="Sieber C.M."/>
            <person name="Emerson J.B."/>
            <person name="Anantharaman K."/>
            <person name="Thomas B.C."/>
            <person name="Malmstrom R."/>
            <person name="Stieglmeier M."/>
            <person name="Klingl A."/>
            <person name="Woyke T."/>
            <person name="Ryan C.M."/>
            <person name="Banfield J.F."/>
        </authorList>
    </citation>
    <scope>NUCLEOTIDE SEQUENCE [LARGE SCALE GENOMIC DNA]</scope>
    <source>
        <strain evidence="12">CG_4_10_14_3_um_filter_34_13</strain>
    </source>
</reference>
<dbReference type="GO" id="GO:0006817">
    <property type="term" value="P:phosphate ion transport"/>
    <property type="evidence" value="ECO:0007669"/>
    <property type="project" value="UniProtKB-KW"/>
</dbReference>
<dbReference type="FunFam" id="1.20.58.220:FF:000004">
    <property type="entry name" value="Phosphate-specific transport system accessory protein PhoU"/>
    <property type="match status" value="1"/>
</dbReference>
<comment type="function">
    <text evidence="7 8">Plays a role in the regulation of phosphate uptake.</text>
</comment>
<dbReference type="GO" id="GO:0045936">
    <property type="term" value="P:negative regulation of phosphate metabolic process"/>
    <property type="evidence" value="ECO:0007669"/>
    <property type="project" value="InterPro"/>
</dbReference>
<dbReference type="RefSeq" id="WP_406607331.1">
    <property type="nucleotide sequence ID" value="NZ_PFKO01000151.1"/>
</dbReference>
<dbReference type="GO" id="GO:0005737">
    <property type="term" value="C:cytoplasm"/>
    <property type="evidence" value="ECO:0007669"/>
    <property type="project" value="UniProtKB-SubCell"/>
</dbReference>
<dbReference type="SUPFAM" id="SSF109755">
    <property type="entry name" value="PhoU-like"/>
    <property type="match status" value="1"/>
</dbReference>
<dbReference type="Proteomes" id="UP000230646">
    <property type="component" value="Unassembled WGS sequence"/>
</dbReference>
<accession>A0A2M7KAZ4</accession>
<evidence type="ECO:0000256" key="3">
    <source>
        <dbReference type="ARBA" id="ARBA00011738"/>
    </source>
</evidence>
<dbReference type="PIRSF" id="PIRSF003107">
    <property type="entry name" value="PhoU"/>
    <property type="match status" value="1"/>
</dbReference>
<dbReference type="PANTHER" id="PTHR42930">
    <property type="entry name" value="PHOSPHATE-SPECIFIC TRANSPORT SYSTEM ACCESSORY PROTEIN PHOU"/>
    <property type="match status" value="1"/>
</dbReference>
<evidence type="ECO:0000313" key="13">
    <source>
        <dbReference type="Proteomes" id="UP000182763"/>
    </source>
</evidence>
<evidence type="ECO:0000256" key="6">
    <source>
        <dbReference type="ARBA" id="ARBA00022592"/>
    </source>
</evidence>
<dbReference type="EMBL" id="PFIP01000011">
    <property type="protein sequence ID" value="PIX35311.1"/>
    <property type="molecule type" value="Genomic_DNA"/>
</dbReference>
<comment type="subunit">
    <text evidence="3 8">Homodimer.</text>
</comment>
<accession>A0A2M7PQL5</accession>
<proteinExistence type="inferred from homology"/>
<accession>A0A1J5GBV4</accession>
<dbReference type="PANTHER" id="PTHR42930:SF3">
    <property type="entry name" value="PHOSPHATE-SPECIFIC TRANSPORT SYSTEM ACCESSORY PROTEIN PHOU"/>
    <property type="match status" value="1"/>
</dbReference>
<protein>
    <recommendedName>
        <fullName evidence="8">Phosphate-specific transport system accessory protein PhoU</fullName>
    </recommendedName>
</protein>
<gene>
    <name evidence="11" type="primary">phoU</name>
    <name evidence="10" type="ORF">AUK42_04385</name>
    <name evidence="12" type="ORF">COZ07_04120</name>
    <name evidence="11" type="ORF">COZ58_00550</name>
</gene>
<keyword evidence="4 8" id="KW-0813">Transport</keyword>
<evidence type="ECO:0000256" key="2">
    <source>
        <dbReference type="ARBA" id="ARBA00008107"/>
    </source>
</evidence>
<organism evidence="10 13">
    <name type="scientific">Candidatus Infernicultor aquiphilus</name>
    <dbReference type="NCBI Taxonomy" id="1805029"/>
    <lineage>
        <taxon>Bacteria</taxon>
        <taxon>Pseudomonadati</taxon>
        <taxon>Atribacterota</taxon>
        <taxon>Candidatus Phoenicimicrobiia</taxon>
        <taxon>Candidatus Pheonicimicrobiales</taxon>
        <taxon>Candidatus Phoenicimicrobiaceae</taxon>
        <taxon>Candidatus Infernicultor</taxon>
    </lineage>
</organism>
<dbReference type="Gene3D" id="1.20.58.220">
    <property type="entry name" value="Phosphate transport system protein phou homolog 2, domain 2"/>
    <property type="match status" value="2"/>
</dbReference>
<evidence type="ECO:0000313" key="15">
    <source>
        <dbReference type="Proteomes" id="UP000231493"/>
    </source>
</evidence>
<keyword evidence="5 8" id="KW-0963">Cytoplasm</keyword>
<dbReference type="InterPro" id="IPR028366">
    <property type="entry name" value="PhoU"/>
</dbReference>
<dbReference type="Pfam" id="PF01895">
    <property type="entry name" value="PhoU"/>
    <property type="match status" value="2"/>
</dbReference>
<evidence type="ECO:0000313" key="10">
    <source>
        <dbReference type="EMBL" id="OIP70197.1"/>
    </source>
</evidence>
<keyword evidence="6 8" id="KW-0592">Phosphate transport</keyword>
<dbReference type="STRING" id="1805029.AUK42_04385"/>
<dbReference type="Proteomes" id="UP000182763">
    <property type="component" value="Unassembled WGS sequence"/>
</dbReference>
<dbReference type="InterPro" id="IPR026022">
    <property type="entry name" value="PhoU_dom"/>
</dbReference>
<name>A0A1J5GBV4_9BACT</name>
<reference evidence="10 13" key="1">
    <citation type="journal article" date="2016" name="Environ. Microbiol.">
        <title>Genomic resolution of a cold subsurface aquifer community provides metabolic insights for novel microbes adapted to high CO concentrations.</title>
        <authorList>
            <person name="Probst A.J."/>
            <person name="Castelle C.J."/>
            <person name="Singh A."/>
            <person name="Brown C.T."/>
            <person name="Anantharaman K."/>
            <person name="Sharon I."/>
            <person name="Hug L.A."/>
            <person name="Burstein D."/>
            <person name="Emerson J.B."/>
            <person name="Thomas B.C."/>
            <person name="Banfield J.F."/>
        </authorList>
    </citation>
    <scope>NUCLEOTIDE SEQUENCE [LARGE SCALE GENOMIC DNA]</scope>
    <source>
        <strain evidence="10">CG2_30_33_13</strain>
    </source>
</reference>